<feature type="domain" description="NusG-like N-terminal" evidence="4">
    <location>
        <begin position="1"/>
        <end position="122"/>
    </location>
</feature>
<reference evidence="5 6" key="1">
    <citation type="submission" date="2023-07" db="EMBL/GenBank/DDBJ databases">
        <title>Genomic Encyclopedia of Type Strains, Phase IV (KMG-IV): sequencing the most valuable type-strain genomes for metagenomic binning, comparative biology and taxonomic classification.</title>
        <authorList>
            <person name="Goeker M."/>
        </authorList>
    </citation>
    <scope>NUCLEOTIDE SEQUENCE [LARGE SCALE GENOMIC DNA]</scope>
    <source>
        <strain evidence="5 6">T98</strain>
    </source>
</reference>
<dbReference type="CDD" id="cd08000">
    <property type="entry name" value="NGN"/>
    <property type="match status" value="1"/>
</dbReference>
<keyword evidence="6" id="KW-1185">Reference proteome</keyword>
<dbReference type="Pfam" id="PF02357">
    <property type="entry name" value="NusG"/>
    <property type="match status" value="1"/>
</dbReference>
<gene>
    <name evidence="5" type="ORF">J2Z22_001066</name>
</gene>
<evidence type="ECO:0000256" key="1">
    <source>
        <dbReference type="ARBA" id="ARBA00022814"/>
    </source>
</evidence>
<keyword evidence="3" id="KW-0804">Transcription</keyword>
<dbReference type="EMBL" id="JAUSUY010000003">
    <property type="protein sequence ID" value="MDT3425550.1"/>
    <property type="molecule type" value="Genomic_DNA"/>
</dbReference>
<dbReference type="SUPFAM" id="SSF50104">
    <property type="entry name" value="Translation proteins SH3-like domain"/>
    <property type="match status" value="1"/>
</dbReference>
<keyword evidence="1" id="KW-0889">Transcription antitermination</keyword>
<dbReference type="SMART" id="SM00738">
    <property type="entry name" value="NGN"/>
    <property type="match status" value="1"/>
</dbReference>
<dbReference type="InterPro" id="IPR014722">
    <property type="entry name" value="Rib_uL2_dom2"/>
</dbReference>
<dbReference type="InterPro" id="IPR008991">
    <property type="entry name" value="Translation_prot_SH3-like_sf"/>
</dbReference>
<evidence type="ECO:0000256" key="3">
    <source>
        <dbReference type="ARBA" id="ARBA00023163"/>
    </source>
</evidence>
<proteinExistence type="predicted"/>
<comment type="caution">
    <text evidence="5">The sequence shown here is derived from an EMBL/GenBank/DDBJ whole genome shotgun (WGS) entry which is preliminary data.</text>
</comment>
<name>A0ABU3H775_9BACL</name>
<accession>A0ABU3H775</accession>
<dbReference type="SUPFAM" id="SSF82679">
    <property type="entry name" value="N-utilization substance G protein NusG, N-terminal domain"/>
    <property type="match status" value="1"/>
</dbReference>
<protein>
    <submittedName>
        <fullName evidence="5">Transcriptional antiterminator NusG</fullName>
    </submittedName>
</protein>
<dbReference type="Gene3D" id="2.30.30.30">
    <property type="match status" value="1"/>
</dbReference>
<evidence type="ECO:0000313" key="5">
    <source>
        <dbReference type="EMBL" id="MDT3425550.1"/>
    </source>
</evidence>
<keyword evidence="2" id="KW-0805">Transcription regulation</keyword>
<dbReference type="RefSeq" id="WP_025701749.1">
    <property type="nucleotide sequence ID" value="NZ_JAUSUY010000003.1"/>
</dbReference>
<evidence type="ECO:0000256" key="2">
    <source>
        <dbReference type="ARBA" id="ARBA00023015"/>
    </source>
</evidence>
<evidence type="ECO:0000313" key="6">
    <source>
        <dbReference type="Proteomes" id="UP001248709"/>
    </source>
</evidence>
<dbReference type="Gene3D" id="3.30.70.940">
    <property type="entry name" value="NusG, N-terminal domain"/>
    <property type="match status" value="1"/>
</dbReference>
<dbReference type="InterPro" id="IPR043425">
    <property type="entry name" value="NusG-like"/>
</dbReference>
<dbReference type="InterPro" id="IPR006645">
    <property type="entry name" value="NGN-like_dom"/>
</dbReference>
<organism evidence="5 6">
    <name type="scientific">Paenibacillus forsythiae</name>
    <dbReference type="NCBI Taxonomy" id="365616"/>
    <lineage>
        <taxon>Bacteria</taxon>
        <taxon>Bacillati</taxon>
        <taxon>Bacillota</taxon>
        <taxon>Bacilli</taxon>
        <taxon>Bacillales</taxon>
        <taxon>Paenibacillaceae</taxon>
        <taxon>Paenibacillus</taxon>
    </lineage>
</organism>
<dbReference type="NCBIfam" id="NF033641">
    <property type="entry name" value="antiterm_LoaP"/>
    <property type="match status" value="1"/>
</dbReference>
<evidence type="ECO:0000259" key="4">
    <source>
        <dbReference type="SMART" id="SM00738"/>
    </source>
</evidence>
<sequence length="190" mass="21878">MNWYALYVETGNEEQVRQLLLQQFDERSLVCINPKKKVPEKRSGITYHRVRTLFPGYVFIKINMSPEYYHIIKNTPKVYKLVNNGAVYKKPARAASGNSIKEDYSFFSTIPEEEMAPILQVMGTTDVLEYSTITIENSRIHVDSGPLKGMEERIKKVDKHKNRAKVLFEIMGDGKLIDVGVEITNKYDPT</sequence>
<dbReference type="PANTHER" id="PTHR30265:SF4">
    <property type="entry name" value="KOW MOTIF FAMILY PROTEIN, EXPRESSED"/>
    <property type="match status" value="1"/>
</dbReference>
<dbReference type="Proteomes" id="UP001248709">
    <property type="component" value="Unassembled WGS sequence"/>
</dbReference>
<dbReference type="PANTHER" id="PTHR30265">
    <property type="entry name" value="RHO-INTERACTING TRANSCRIPTION TERMINATION FACTOR NUSG"/>
    <property type="match status" value="1"/>
</dbReference>
<dbReference type="InterPro" id="IPR047663">
    <property type="entry name" value="Transcription_antiterm_LoaP"/>
</dbReference>
<dbReference type="InterPro" id="IPR036735">
    <property type="entry name" value="NGN_dom_sf"/>
</dbReference>